<dbReference type="PANTHER" id="PTHR22595:SF79">
    <property type="entry name" value="CHITINASE 12"/>
    <property type="match status" value="1"/>
</dbReference>
<proteinExistence type="predicted"/>
<feature type="signal peptide" evidence="2">
    <location>
        <begin position="1"/>
        <end position="18"/>
    </location>
</feature>
<sequence length="216" mass="24110">MKLLVAVAVFAMANGAFGQLVTQAQFNSATTRLGYPAPSGAQYNAFNSNLHKASITTKQEAAMALTHYLHESDGLRAKREYRCAQNGCPGEYQTPGCDRNGQRYYGRGYIQLTWCYNYRQASIELYGNDWMVDDADAVARDEYIAWDTAFWFWRVNVHSRSGVQEGRFGATTRAINGGLECDGAYQHIARQRFQNYGVVRSAFGLSGAGDERGCYN</sequence>
<name>A0A8J2K3N8_9HEXA</name>
<reference evidence="4" key="1">
    <citation type="submission" date="2021-06" db="EMBL/GenBank/DDBJ databases">
        <authorList>
            <person name="Hodson N. C."/>
            <person name="Mongue J. A."/>
            <person name="Jaron S. K."/>
        </authorList>
    </citation>
    <scope>NUCLEOTIDE SEQUENCE</scope>
</reference>
<organism evidence="4 5">
    <name type="scientific">Allacma fusca</name>
    <dbReference type="NCBI Taxonomy" id="39272"/>
    <lineage>
        <taxon>Eukaryota</taxon>
        <taxon>Metazoa</taxon>
        <taxon>Ecdysozoa</taxon>
        <taxon>Arthropoda</taxon>
        <taxon>Hexapoda</taxon>
        <taxon>Collembola</taxon>
        <taxon>Symphypleona</taxon>
        <taxon>Sminthuridae</taxon>
        <taxon>Allacma</taxon>
    </lineage>
</organism>
<dbReference type="Pfam" id="PF00182">
    <property type="entry name" value="Glyco_hydro_19"/>
    <property type="match status" value="1"/>
</dbReference>
<dbReference type="EMBL" id="CAJVCH010060571">
    <property type="protein sequence ID" value="CAG7719334.1"/>
    <property type="molecule type" value="Genomic_DNA"/>
</dbReference>
<accession>A0A8J2K3N8</accession>
<dbReference type="OrthoDB" id="5985073at2759"/>
<evidence type="ECO:0000313" key="5">
    <source>
        <dbReference type="Proteomes" id="UP000708208"/>
    </source>
</evidence>
<comment type="caution">
    <text evidence="4">The sequence shown here is derived from an EMBL/GenBank/DDBJ whole genome shotgun (WGS) entry which is preliminary data.</text>
</comment>
<dbReference type="GO" id="GO:0004568">
    <property type="term" value="F:chitinase activity"/>
    <property type="evidence" value="ECO:0007669"/>
    <property type="project" value="InterPro"/>
</dbReference>
<dbReference type="Proteomes" id="UP000708208">
    <property type="component" value="Unassembled WGS sequence"/>
</dbReference>
<dbReference type="InterPro" id="IPR000726">
    <property type="entry name" value="Glyco_hydro_19_cat"/>
</dbReference>
<evidence type="ECO:0000259" key="3">
    <source>
        <dbReference type="Pfam" id="PF00182"/>
    </source>
</evidence>
<evidence type="ECO:0000256" key="2">
    <source>
        <dbReference type="SAM" id="SignalP"/>
    </source>
</evidence>
<dbReference type="AlphaFoldDB" id="A0A8J2K3N8"/>
<gene>
    <name evidence="4" type="ORF">AFUS01_LOCUS8667</name>
</gene>
<protein>
    <recommendedName>
        <fullName evidence="3">Glycoside hydrolase family 19 catalytic domain-containing protein</fullName>
    </recommendedName>
</protein>
<keyword evidence="1" id="KW-1015">Disulfide bond</keyword>
<keyword evidence="2" id="KW-0732">Signal</keyword>
<keyword evidence="5" id="KW-1185">Reference proteome</keyword>
<evidence type="ECO:0000313" key="4">
    <source>
        <dbReference type="EMBL" id="CAG7719334.1"/>
    </source>
</evidence>
<dbReference type="GO" id="GO:0006032">
    <property type="term" value="P:chitin catabolic process"/>
    <property type="evidence" value="ECO:0007669"/>
    <property type="project" value="InterPro"/>
</dbReference>
<evidence type="ECO:0000256" key="1">
    <source>
        <dbReference type="ARBA" id="ARBA00023157"/>
    </source>
</evidence>
<dbReference type="PANTHER" id="PTHR22595">
    <property type="entry name" value="CHITINASE-RELATED"/>
    <property type="match status" value="1"/>
</dbReference>
<dbReference type="GO" id="GO:0016998">
    <property type="term" value="P:cell wall macromolecule catabolic process"/>
    <property type="evidence" value="ECO:0007669"/>
    <property type="project" value="InterPro"/>
</dbReference>
<feature type="domain" description="Glycoside hydrolase family 19 catalytic" evidence="3">
    <location>
        <begin position="74"/>
        <end position="158"/>
    </location>
</feature>
<dbReference type="CDD" id="cd00325">
    <property type="entry name" value="chitinase_GH19"/>
    <property type="match status" value="1"/>
</dbReference>
<feature type="chain" id="PRO_5035191169" description="Glycoside hydrolase family 19 catalytic domain-containing protein" evidence="2">
    <location>
        <begin position="19"/>
        <end position="216"/>
    </location>
</feature>